<feature type="transmembrane region" description="Helical" evidence="1">
    <location>
        <begin position="54"/>
        <end position="77"/>
    </location>
</feature>
<dbReference type="Pfam" id="PF07330">
    <property type="entry name" value="DUF1467"/>
    <property type="match status" value="1"/>
</dbReference>
<evidence type="ECO:0000313" key="2">
    <source>
        <dbReference type="EMBL" id="MDC7681869.1"/>
    </source>
</evidence>
<comment type="caution">
    <text evidence="2">The sequence shown here is derived from an EMBL/GenBank/DDBJ whole genome shotgun (WGS) entry which is preliminary data.</text>
</comment>
<keyword evidence="3" id="KW-1185">Reference proteome</keyword>
<gene>
    <name evidence="2" type="ORF">PQU92_01170</name>
</gene>
<evidence type="ECO:0000256" key="1">
    <source>
        <dbReference type="SAM" id="Phobius"/>
    </source>
</evidence>
<dbReference type="EMBL" id="JAQQKX010000001">
    <property type="protein sequence ID" value="MDC7681869.1"/>
    <property type="molecule type" value="Genomic_DNA"/>
</dbReference>
<dbReference type="Proteomes" id="UP001214854">
    <property type="component" value="Unassembled WGS sequence"/>
</dbReference>
<feature type="transmembrane region" description="Helical" evidence="1">
    <location>
        <begin position="6"/>
        <end position="27"/>
    </location>
</feature>
<reference evidence="2 3" key="1">
    <citation type="submission" date="2023-01" db="EMBL/GenBank/DDBJ databases">
        <title>Novel species of the genus Asticcacaulis isolated from rivers.</title>
        <authorList>
            <person name="Lu H."/>
        </authorList>
    </citation>
    <scope>NUCLEOTIDE SEQUENCE [LARGE SCALE GENOMIC DNA]</scope>
    <source>
        <strain evidence="2 3">BYS171W</strain>
    </source>
</reference>
<accession>A0ABT5HPA1</accession>
<protein>
    <submittedName>
        <fullName evidence="2">DUF1467 family protein</fullName>
    </submittedName>
</protein>
<proteinExistence type="predicted"/>
<keyword evidence="1" id="KW-0472">Membrane</keyword>
<keyword evidence="1" id="KW-0812">Transmembrane</keyword>
<sequence length="87" mass="9505">MGPLTSIAILLMIWWVTLFAVLPFGNVSHHEAGVETRDGGDPGAPVFHNLKKKLLINTVIAVVVWAIALIVIHFGLIPMPEIPAYRP</sequence>
<dbReference type="RefSeq" id="WP_272746385.1">
    <property type="nucleotide sequence ID" value="NZ_JAQQKX010000001.1"/>
</dbReference>
<keyword evidence="1" id="KW-1133">Transmembrane helix</keyword>
<organism evidence="2 3">
    <name type="scientific">Asticcacaulis aquaticus</name>
    <dbReference type="NCBI Taxonomy" id="2984212"/>
    <lineage>
        <taxon>Bacteria</taxon>
        <taxon>Pseudomonadati</taxon>
        <taxon>Pseudomonadota</taxon>
        <taxon>Alphaproteobacteria</taxon>
        <taxon>Caulobacterales</taxon>
        <taxon>Caulobacteraceae</taxon>
        <taxon>Asticcacaulis</taxon>
    </lineage>
</organism>
<name>A0ABT5HPA1_9CAUL</name>
<evidence type="ECO:0000313" key="3">
    <source>
        <dbReference type="Proteomes" id="UP001214854"/>
    </source>
</evidence>
<dbReference type="InterPro" id="IPR009935">
    <property type="entry name" value="DUF1467"/>
</dbReference>